<evidence type="ECO:0008006" key="9">
    <source>
        <dbReference type="Google" id="ProtNLM"/>
    </source>
</evidence>
<feature type="transmembrane region" description="Helical" evidence="6">
    <location>
        <begin position="30"/>
        <end position="46"/>
    </location>
</feature>
<dbReference type="EMBL" id="CP014544">
    <property type="protein sequence ID" value="AMO66847.1"/>
    <property type="molecule type" value="Genomic_DNA"/>
</dbReference>
<dbReference type="GO" id="GO:0005886">
    <property type="term" value="C:plasma membrane"/>
    <property type="evidence" value="ECO:0007669"/>
    <property type="project" value="UniProtKB-SubCell"/>
</dbReference>
<comment type="subcellular location">
    <subcellularLocation>
        <location evidence="1">Cell membrane</location>
        <topology evidence="1">Multi-pass membrane protein</topology>
    </subcellularLocation>
</comment>
<evidence type="ECO:0000256" key="6">
    <source>
        <dbReference type="SAM" id="Phobius"/>
    </source>
</evidence>
<dbReference type="PANTHER" id="PTHR33931">
    <property type="entry name" value="HOLIN-LIKE PROTEIN CIDA-RELATED"/>
    <property type="match status" value="1"/>
</dbReference>
<dbReference type="RefSeq" id="WP_008253252.1">
    <property type="nucleotide sequence ID" value="NZ_CP014544.1"/>
</dbReference>
<organism evidence="7 8">
    <name type="scientific">Zhongshania aliphaticivorans</name>
    <dbReference type="NCBI Taxonomy" id="1470434"/>
    <lineage>
        <taxon>Bacteria</taxon>
        <taxon>Pseudomonadati</taxon>
        <taxon>Pseudomonadota</taxon>
        <taxon>Gammaproteobacteria</taxon>
        <taxon>Cellvibrionales</taxon>
        <taxon>Spongiibacteraceae</taxon>
        <taxon>Zhongshania</taxon>
    </lineage>
</organism>
<gene>
    <name evidence="7" type="ORF">AZF00_00385</name>
</gene>
<dbReference type="Proteomes" id="UP000074119">
    <property type="component" value="Chromosome"/>
</dbReference>
<dbReference type="Pfam" id="PF03788">
    <property type="entry name" value="LrgA"/>
    <property type="match status" value="1"/>
</dbReference>
<keyword evidence="3 6" id="KW-0812">Transmembrane</keyword>
<dbReference type="PANTHER" id="PTHR33931:SF2">
    <property type="entry name" value="HOLIN-LIKE PROTEIN CIDA"/>
    <property type="match status" value="1"/>
</dbReference>
<evidence type="ECO:0000256" key="4">
    <source>
        <dbReference type="ARBA" id="ARBA00022989"/>
    </source>
</evidence>
<dbReference type="InterPro" id="IPR005538">
    <property type="entry name" value="LrgA/CidA"/>
</dbReference>
<evidence type="ECO:0000313" key="8">
    <source>
        <dbReference type="Proteomes" id="UP000074119"/>
    </source>
</evidence>
<dbReference type="KEGG" id="zal:AZF00_00385"/>
<evidence type="ECO:0000313" key="7">
    <source>
        <dbReference type="EMBL" id="AMO66847.1"/>
    </source>
</evidence>
<evidence type="ECO:0000256" key="2">
    <source>
        <dbReference type="ARBA" id="ARBA00022475"/>
    </source>
</evidence>
<keyword evidence="5 6" id="KW-0472">Membrane</keyword>
<evidence type="ECO:0000256" key="1">
    <source>
        <dbReference type="ARBA" id="ARBA00004651"/>
    </source>
</evidence>
<name>A0A127M0V5_9GAMM</name>
<feature type="transmembrane region" description="Helical" evidence="6">
    <location>
        <begin position="86"/>
        <end position="108"/>
    </location>
</feature>
<dbReference type="AlphaFoldDB" id="A0A127M0V5"/>
<evidence type="ECO:0000256" key="5">
    <source>
        <dbReference type="ARBA" id="ARBA00023136"/>
    </source>
</evidence>
<protein>
    <recommendedName>
        <fullName evidence="9">Holin-like protein CidA</fullName>
    </recommendedName>
</protein>
<accession>A0A127M0V5</accession>
<sequence>MLAGFLTLLGCQLVGEFVQRALNLPLPGPVIGMLLLFCGLCIRGSVPKDLESGSQKLIELLPLLLMAPAAGVFFLGAGFADQWPAFIAAVSLGTVCTLVFCGLLIRFLQRRSSHL</sequence>
<keyword evidence="4 6" id="KW-1133">Transmembrane helix</keyword>
<keyword evidence="2" id="KW-1003">Cell membrane</keyword>
<reference evidence="7 8" key="1">
    <citation type="submission" date="2015-12" db="EMBL/GenBank/DDBJ databases">
        <authorList>
            <person name="Shamseldin A."/>
            <person name="Moawad H."/>
            <person name="Abd El-Rahim W.M."/>
            <person name="Sadowsky M.J."/>
        </authorList>
    </citation>
    <scope>NUCLEOTIDE SEQUENCE [LARGE SCALE GENOMIC DNA]</scope>
    <source>
        <strain evidence="7 8">SM2</strain>
    </source>
</reference>
<dbReference type="STRING" id="1470434.AZF00_00385"/>
<evidence type="ECO:0000256" key="3">
    <source>
        <dbReference type="ARBA" id="ARBA00022692"/>
    </source>
</evidence>
<feature type="transmembrane region" description="Helical" evidence="6">
    <location>
        <begin position="58"/>
        <end position="80"/>
    </location>
</feature>
<proteinExistence type="predicted"/>